<dbReference type="AlphaFoldDB" id="A0A4S4AQU2"/>
<evidence type="ECO:0000313" key="2">
    <source>
        <dbReference type="Proteomes" id="UP000307956"/>
    </source>
</evidence>
<organism evidence="1 2">
    <name type="scientific">Pseudothauera rhizosphaerae</name>
    <dbReference type="NCBI Taxonomy" id="2565932"/>
    <lineage>
        <taxon>Bacteria</taxon>
        <taxon>Pseudomonadati</taxon>
        <taxon>Pseudomonadota</taxon>
        <taxon>Betaproteobacteria</taxon>
        <taxon>Rhodocyclales</taxon>
        <taxon>Zoogloeaceae</taxon>
        <taxon>Pseudothauera</taxon>
    </lineage>
</organism>
<dbReference type="Proteomes" id="UP000307956">
    <property type="component" value="Unassembled WGS sequence"/>
</dbReference>
<dbReference type="OrthoDB" id="9795924at2"/>
<name>A0A4S4AQU2_9RHOO</name>
<evidence type="ECO:0000313" key="1">
    <source>
        <dbReference type="EMBL" id="THF60816.1"/>
    </source>
</evidence>
<proteinExistence type="predicted"/>
<comment type="caution">
    <text evidence="1">The sequence shown here is derived from an EMBL/GenBank/DDBJ whole genome shotgun (WGS) entry which is preliminary data.</text>
</comment>
<dbReference type="RefSeq" id="WP_136385091.1">
    <property type="nucleotide sequence ID" value="NZ_SSOD01000008.1"/>
</dbReference>
<dbReference type="Pfam" id="PF10387">
    <property type="entry name" value="DUF2442"/>
    <property type="match status" value="1"/>
</dbReference>
<dbReference type="EMBL" id="SSOD01000008">
    <property type="protein sequence ID" value="THF60816.1"/>
    <property type="molecule type" value="Genomic_DNA"/>
</dbReference>
<dbReference type="InterPro" id="IPR018841">
    <property type="entry name" value="DUF2442"/>
</dbReference>
<gene>
    <name evidence="1" type="ORF">E6O51_11260</name>
</gene>
<protein>
    <submittedName>
        <fullName evidence="1">DUF2442 domain-containing protein</fullName>
    </submittedName>
</protein>
<reference evidence="1 2" key="1">
    <citation type="submission" date="2019-04" db="EMBL/GenBank/DDBJ databases">
        <title>Azoarcus rhizosphaerae sp. nov. isolated from rhizosphere of Ficus religiosa.</title>
        <authorList>
            <person name="Lin S.-Y."/>
            <person name="Hameed A."/>
            <person name="Hsu Y.-H."/>
            <person name="Young C.-C."/>
        </authorList>
    </citation>
    <scope>NUCLEOTIDE SEQUENCE [LARGE SCALE GENOMIC DNA]</scope>
    <source>
        <strain evidence="1 2">CC-YHH848</strain>
    </source>
</reference>
<accession>A0A4S4AQU2</accession>
<keyword evidence="2" id="KW-1185">Reference proteome</keyword>
<sequence>MTSAALGTSTSPAEVTNISAHGLWILLDDAELFLPFTEFPWFREAPIGKVLNVERPSVNHLYWPDLDVDLAVESIRHPERFPLVSRQQSN</sequence>